<dbReference type="EMBL" id="RQXV01000001">
    <property type="protein sequence ID" value="RRD01318.1"/>
    <property type="molecule type" value="Genomic_DNA"/>
</dbReference>
<dbReference type="InterPro" id="IPR040492">
    <property type="entry name" value="GlfT2_N"/>
</dbReference>
<dbReference type="AlphaFoldDB" id="A0A3P1SWA4"/>
<keyword evidence="2" id="KW-0328">Glycosyltransferase</keyword>
<dbReference type="RefSeq" id="WP_124924391.1">
    <property type="nucleotide sequence ID" value="NZ_BMOH01000001.1"/>
</dbReference>
<dbReference type="SUPFAM" id="SSF53448">
    <property type="entry name" value="Nucleotide-diphospho-sugar transferases"/>
    <property type="match status" value="1"/>
</dbReference>
<dbReference type="Pfam" id="PF13641">
    <property type="entry name" value="Glyco_tranf_2_3"/>
    <property type="match status" value="1"/>
</dbReference>
<name>A0A3P1SWA4_9GAMM</name>
<dbReference type="Gene3D" id="3.90.550.60">
    <property type="match status" value="1"/>
</dbReference>
<protein>
    <submittedName>
        <fullName evidence="5">Glycosyltransferase family 2 protein</fullName>
    </submittedName>
</protein>
<proteinExistence type="inferred from homology"/>
<evidence type="ECO:0000313" key="5">
    <source>
        <dbReference type="EMBL" id="RRD01318.1"/>
    </source>
</evidence>
<keyword evidence="6" id="KW-1185">Reference proteome</keyword>
<comment type="caution">
    <text evidence="5">The sequence shown here is derived from an EMBL/GenBank/DDBJ whole genome shotgun (WGS) entry which is preliminary data.</text>
</comment>
<feature type="domain" description="Galactofuranosyltransferase GlfT2 N-terminal" evidence="4">
    <location>
        <begin position="37"/>
        <end position="141"/>
    </location>
</feature>
<sequence length="596" mass="68756">MEVLYSVPVNVDGDFETLSYSFNKKKFGPSPYYNGSKLIVSKGTLVKFDSLFASFFESVWLKHTSVKNISIRVKVKGECEVSIFRKRASSARELINKCSSDDNELIDFKYCLDQCESTFDSRLWVEIKAIDDIEIESLEWCCLDGVENKNVSIGVCFATYNRVEYLDKVVRSIIENDISKSAVEKIIIVNQGDDFKGEESFYSFLDNNNGLINVVNQENLGGCGGFTRGIHELLSIKKISHVLLCDDDIMFEPYSLERLFGFLKYSTEDIAVGGQMLDILKPSVLYENGAVLKEKTLTPKPIDHNISMSEVDSLDILNVQKKLDYNGWWYFCVSRKSVEKVKYPMPCFIRGDDIEYGVRLNRAGIETVVIPGLVVWHEPFYLKLDGWQYYYEVKNRLVLRSIHYAERNIKDELSSLTAIFLRDLLTCRYHSAQLCIKAIEDYLAGSEETLTCDPGKLADIRNIVRDFGPKSIDNNTSPLQKETHFNSLIGNCPTILVWVLAFVRNMFSFKTKNSKYVDARDVTIGKVMFMDEFVVKQRDGLTFVKFSRSRKQFFSMLFRFIKAYISLKNNYPSLKSKYQSDYKDLIKPEYWISRYF</sequence>
<gene>
    <name evidence="5" type="ORF">EHS89_01785</name>
</gene>
<evidence type="ECO:0000256" key="3">
    <source>
        <dbReference type="ARBA" id="ARBA00022679"/>
    </source>
</evidence>
<dbReference type="PANTHER" id="PTHR43179:SF12">
    <property type="entry name" value="GALACTOFURANOSYLTRANSFERASE GLFT2"/>
    <property type="match status" value="1"/>
</dbReference>
<dbReference type="Proteomes" id="UP000267535">
    <property type="component" value="Unassembled WGS sequence"/>
</dbReference>
<evidence type="ECO:0000259" key="4">
    <source>
        <dbReference type="Pfam" id="PF17994"/>
    </source>
</evidence>
<reference evidence="5 6" key="1">
    <citation type="submission" date="2018-11" db="EMBL/GenBank/DDBJ databases">
        <title>The draft genome sequence of Amphritea balenae JAMM 1525T.</title>
        <authorList>
            <person name="Fang Z."/>
            <person name="Zhang Y."/>
            <person name="Han X."/>
        </authorList>
    </citation>
    <scope>NUCLEOTIDE SEQUENCE [LARGE SCALE GENOMIC DNA]</scope>
    <source>
        <strain evidence="5 6">JAMM 1525</strain>
    </source>
</reference>
<evidence type="ECO:0000313" key="6">
    <source>
        <dbReference type="Proteomes" id="UP000267535"/>
    </source>
</evidence>
<comment type="similarity">
    <text evidence="1">Belongs to the glycosyltransferase 2 family.</text>
</comment>
<dbReference type="InterPro" id="IPR029044">
    <property type="entry name" value="Nucleotide-diphossugar_trans"/>
</dbReference>
<evidence type="ECO:0000256" key="2">
    <source>
        <dbReference type="ARBA" id="ARBA00022676"/>
    </source>
</evidence>
<dbReference type="OrthoDB" id="7665907at2"/>
<accession>A0A3P1SWA4</accession>
<dbReference type="Pfam" id="PF17994">
    <property type="entry name" value="Glft2_N"/>
    <property type="match status" value="1"/>
</dbReference>
<organism evidence="5 6">
    <name type="scientific">Amphritea balenae</name>
    <dbReference type="NCBI Taxonomy" id="452629"/>
    <lineage>
        <taxon>Bacteria</taxon>
        <taxon>Pseudomonadati</taxon>
        <taxon>Pseudomonadota</taxon>
        <taxon>Gammaproteobacteria</taxon>
        <taxon>Oceanospirillales</taxon>
        <taxon>Oceanospirillaceae</taxon>
        <taxon>Amphritea</taxon>
    </lineage>
</organism>
<keyword evidence="3 5" id="KW-0808">Transferase</keyword>
<evidence type="ECO:0000256" key="1">
    <source>
        <dbReference type="ARBA" id="ARBA00006739"/>
    </source>
</evidence>
<dbReference type="GO" id="GO:0016757">
    <property type="term" value="F:glycosyltransferase activity"/>
    <property type="evidence" value="ECO:0007669"/>
    <property type="project" value="UniProtKB-KW"/>
</dbReference>
<dbReference type="PANTHER" id="PTHR43179">
    <property type="entry name" value="RHAMNOSYLTRANSFERASE WBBL"/>
    <property type="match status" value="1"/>
</dbReference>